<dbReference type="SUPFAM" id="SSF52540">
    <property type="entry name" value="P-loop containing nucleoside triphosphate hydrolases"/>
    <property type="match status" value="1"/>
</dbReference>
<reference evidence="2" key="2">
    <citation type="journal article" date="2022" name="Microbiol. Resour. Announc.">
        <title>Metagenome Sequencing to Explore Phylogenomics of Terrestrial Cyanobacteria.</title>
        <authorList>
            <person name="Ward R.D."/>
            <person name="Stajich J.E."/>
            <person name="Johansen J.R."/>
            <person name="Huntemann M."/>
            <person name="Clum A."/>
            <person name="Foster B."/>
            <person name="Foster B."/>
            <person name="Roux S."/>
            <person name="Palaniappan K."/>
            <person name="Varghese N."/>
            <person name="Mukherjee S."/>
            <person name="Reddy T.B.K."/>
            <person name="Daum C."/>
            <person name="Copeland A."/>
            <person name="Chen I.A."/>
            <person name="Ivanova N.N."/>
            <person name="Kyrpides N.C."/>
            <person name="Shapiro N."/>
            <person name="Eloe-Fadrosh E.A."/>
            <person name="Pietrasiak N."/>
        </authorList>
    </citation>
    <scope>NUCLEOTIDE SEQUENCE</scope>
    <source>
        <strain evidence="2">GSE-TBD4-15B</strain>
    </source>
</reference>
<dbReference type="Pfam" id="PF05729">
    <property type="entry name" value="NACHT"/>
    <property type="match status" value="1"/>
</dbReference>
<dbReference type="PANTHER" id="PTHR46844">
    <property type="entry name" value="SLR5058 PROTEIN"/>
    <property type="match status" value="1"/>
</dbReference>
<dbReference type="Gene3D" id="3.40.50.300">
    <property type="entry name" value="P-loop containing nucleotide triphosphate hydrolases"/>
    <property type="match status" value="1"/>
</dbReference>
<accession>A0A951P8C9</accession>
<dbReference type="AlphaFoldDB" id="A0A951P8C9"/>
<dbReference type="PROSITE" id="PS50837">
    <property type="entry name" value="NACHT"/>
    <property type="match status" value="1"/>
</dbReference>
<dbReference type="InterPro" id="IPR027417">
    <property type="entry name" value="P-loop_NTPase"/>
</dbReference>
<dbReference type="EMBL" id="JAHHHV010000014">
    <property type="protein sequence ID" value="MBW4464523.1"/>
    <property type="molecule type" value="Genomic_DNA"/>
</dbReference>
<dbReference type="InterPro" id="IPR007111">
    <property type="entry name" value="NACHT_NTPase"/>
</dbReference>
<feature type="domain" description="NACHT" evidence="1">
    <location>
        <begin position="306"/>
        <end position="430"/>
    </location>
</feature>
<evidence type="ECO:0000259" key="1">
    <source>
        <dbReference type="PROSITE" id="PS50837"/>
    </source>
</evidence>
<dbReference type="Pfam" id="PF22734">
    <property type="entry name" value="NNH2"/>
    <property type="match status" value="1"/>
</dbReference>
<reference evidence="2" key="1">
    <citation type="submission" date="2021-05" db="EMBL/GenBank/DDBJ databases">
        <authorList>
            <person name="Pietrasiak N."/>
            <person name="Ward R."/>
            <person name="Stajich J.E."/>
            <person name="Kurbessoian T."/>
        </authorList>
    </citation>
    <scope>NUCLEOTIDE SEQUENCE</scope>
    <source>
        <strain evidence="2">GSE-TBD4-15B</strain>
    </source>
</reference>
<protein>
    <submittedName>
        <fullName evidence="2">NACHT domain-containing protein</fullName>
    </submittedName>
</protein>
<evidence type="ECO:0000313" key="3">
    <source>
        <dbReference type="Proteomes" id="UP000707356"/>
    </source>
</evidence>
<name>A0A951P8C9_9CYAN</name>
<sequence length="627" mass="72019">MVDWLAIWGVAQAAGFVFKPILEDLAKDSAKDYAKDFFKDCLKKVIRLPEKDAQKEAYGKALKEFLQFVQQELEDADYQDVQIKQYLQPLQKFVEQEEVAAALGQAFEENCRELDIPTLIKTWQSLELPFLPDEFNWQRVSKRYLKKVKAIVHESDKLRPIFEVQAQAAMAEGVQELVGVAPEFDLGRYAEGLQEQYGNLKLESVHVDGVYYSSLKLWKLFIPQNLRECQEFLPQVYEIPKEHGRRLRAEGQLDEVEIAETELEGHRKLYVEQPIRSVLDVVGKPMTLGDIHRVAAGVGGREQSVQYAVILGDPGSGKSTLLQYLALVWAKQPLSDLPLYPIPLLIELRTYARDKQAGKCKDVLSFIHSGNITCRLNQQQLHDQLKAGQAIALFDGIDEVFDPALRDEVVTDIHRFTNDYPGLQVLVTSRWLGYKAQRLRDAGFHHFMLQDLDESQIETFIQQWHDQTALEGADKLRKRERLQKAVRESKAIRELAGNPLLLTMMAILNRNQELPRDRPELYHQASRVLLHQWDVEAKLLEDPKLKDLRITVDVKDKQAMLRQVAYHMQASEKGLAGNLISGTDLENILTEYLRSIVEKGEPRMVARIMIDQLRSQGYFIPIVKLIW</sequence>
<dbReference type="InterPro" id="IPR054569">
    <property type="entry name" value="NNH2"/>
</dbReference>
<organism evidence="2 3">
    <name type="scientific">Pegethrix bostrychoides GSE-TBD4-15B</name>
    <dbReference type="NCBI Taxonomy" id="2839662"/>
    <lineage>
        <taxon>Bacteria</taxon>
        <taxon>Bacillati</taxon>
        <taxon>Cyanobacteriota</taxon>
        <taxon>Cyanophyceae</taxon>
        <taxon>Oculatellales</taxon>
        <taxon>Oculatellaceae</taxon>
        <taxon>Pegethrix</taxon>
    </lineage>
</organism>
<proteinExistence type="predicted"/>
<comment type="caution">
    <text evidence="2">The sequence shown here is derived from an EMBL/GenBank/DDBJ whole genome shotgun (WGS) entry which is preliminary data.</text>
</comment>
<dbReference type="Proteomes" id="UP000707356">
    <property type="component" value="Unassembled WGS sequence"/>
</dbReference>
<gene>
    <name evidence="2" type="ORF">KME07_03660</name>
</gene>
<evidence type="ECO:0000313" key="2">
    <source>
        <dbReference type="EMBL" id="MBW4464523.1"/>
    </source>
</evidence>
<dbReference type="PANTHER" id="PTHR46844:SF1">
    <property type="entry name" value="SLR5058 PROTEIN"/>
    <property type="match status" value="1"/>
</dbReference>